<protein>
    <recommendedName>
        <fullName evidence="1">PB1-like domain-containing protein</fullName>
    </recommendedName>
</protein>
<gene>
    <name evidence="2" type="ORF">KIW84_062177</name>
</gene>
<dbReference type="Gramene" id="Psat06G0217700-T1">
    <property type="protein sequence ID" value="KAI5395891.1"/>
    <property type="gene ID" value="KIW84_062177"/>
</dbReference>
<organism evidence="2 3">
    <name type="scientific">Pisum sativum</name>
    <name type="common">Garden pea</name>
    <name type="synonym">Lathyrus oleraceus</name>
    <dbReference type="NCBI Taxonomy" id="3888"/>
    <lineage>
        <taxon>Eukaryota</taxon>
        <taxon>Viridiplantae</taxon>
        <taxon>Streptophyta</taxon>
        <taxon>Embryophyta</taxon>
        <taxon>Tracheophyta</taxon>
        <taxon>Spermatophyta</taxon>
        <taxon>Magnoliopsida</taxon>
        <taxon>eudicotyledons</taxon>
        <taxon>Gunneridae</taxon>
        <taxon>Pentapetalae</taxon>
        <taxon>rosids</taxon>
        <taxon>fabids</taxon>
        <taxon>Fabales</taxon>
        <taxon>Fabaceae</taxon>
        <taxon>Papilionoideae</taxon>
        <taxon>50 kb inversion clade</taxon>
        <taxon>NPAAA clade</taxon>
        <taxon>Hologalegina</taxon>
        <taxon>IRL clade</taxon>
        <taxon>Fabeae</taxon>
        <taxon>Lathyrus</taxon>
    </lineage>
</organism>
<reference evidence="2 3" key="1">
    <citation type="journal article" date="2022" name="Nat. Genet.">
        <title>Improved pea reference genome and pan-genome highlight genomic features and evolutionary characteristics.</title>
        <authorList>
            <person name="Yang T."/>
            <person name="Liu R."/>
            <person name="Luo Y."/>
            <person name="Hu S."/>
            <person name="Wang D."/>
            <person name="Wang C."/>
            <person name="Pandey M.K."/>
            <person name="Ge S."/>
            <person name="Xu Q."/>
            <person name="Li N."/>
            <person name="Li G."/>
            <person name="Huang Y."/>
            <person name="Saxena R.K."/>
            <person name="Ji Y."/>
            <person name="Li M."/>
            <person name="Yan X."/>
            <person name="He Y."/>
            <person name="Liu Y."/>
            <person name="Wang X."/>
            <person name="Xiang C."/>
            <person name="Varshney R.K."/>
            <person name="Ding H."/>
            <person name="Gao S."/>
            <person name="Zong X."/>
        </authorList>
    </citation>
    <scope>NUCLEOTIDE SEQUENCE [LARGE SCALE GENOMIC DNA]</scope>
    <source>
        <strain evidence="2 3">cv. Zhongwan 6</strain>
    </source>
</reference>
<proteinExistence type="predicted"/>
<feature type="domain" description="PB1-like" evidence="1">
    <location>
        <begin position="3"/>
        <end position="66"/>
    </location>
</feature>
<name>A0A9D4W5S5_PEA</name>
<dbReference type="Proteomes" id="UP001058974">
    <property type="component" value="Chromosome 6"/>
</dbReference>
<keyword evidence="3" id="KW-1185">Reference proteome</keyword>
<evidence type="ECO:0000313" key="3">
    <source>
        <dbReference type="Proteomes" id="UP001058974"/>
    </source>
</evidence>
<evidence type="ECO:0000313" key="2">
    <source>
        <dbReference type="EMBL" id="KAI5395891.1"/>
    </source>
</evidence>
<comment type="caution">
    <text evidence="2">The sequence shown here is derived from an EMBL/GenBank/DDBJ whole genome shotgun (WGS) entry which is preliminary data.</text>
</comment>
<accession>A0A9D4W5S5</accession>
<sequence>MSFNVNFHYGGKFVKDNAIYYLGRHEHIVDIDPDKWSFFEATGIVKDLSHLSIRNISYGVNIYVKHKVNVEDECGVNDDDDVNVEDEGCLNDDDNAINIEDEDVVNDDNDGVVNV</sequence>
<dbReference type="AlphaFoldDB" id="A0A9D4W5S5"/>
<dbReference type="InterPro" id="IPR058594">
    <property type="entry name" value="PB1-like_dom_pln"/>
</dbReference>
<evidence type="ECO:0000259" key="1">
    <source>
        <dbReference type="Pfam" id="PF26130"/>
    </source>
</evidence>
<dbReference type="EMBL" id="JAMSHJ010000006">
    <property type="protein sequence ID" value="KAI5395891.1"/>
    <property type="molecule type" value="Genomic_DNA"/>
</dbReference>
<dbReference type="Pfam" id="PF26130">
    <property type="entry name" value="PB1-like"/>
    <property type="match status" value="1"/>
</dbReference>